<dbReference type="PROSITE" id="PS00745">
    <property type="entry name" value="RF_PROK_I"/>
    <property type="match status" value="1"/>
</dbReference>
<evidence type="ECO:0000313" key="4">
    <source>
        <dbReference type="EMBL" id="CAB4333788.1"/>
    </source>
</evidence>
<proteinExistence type="inferred from homology"/>
<organism evidence="5">
    <name type="scientific">freshwater metagenome</name>
    <dbReference type="NCBI Taxonomy" id="449393"/>
    <lineage>
        <taxon>unclassified sequences</taxon>
        <taxon>metagenomes</taxon>
        <taxon>ecological metagenomes</taxon>
    </lineage>
</organism>
<keyword evidence="2" id="KW-0648">Protein biosynthesis</keyword>
<feature type="domain" description="Prokaryotic-type class I peptide chain release factors" evidence="3">
    <location>
        <begin position="242"/>
        <end position="258"/>
    </location>
</feature>
<comment type="similarity">
    <text evidence="1">Belongs to the prokaryotic/mitochondrial release factor family.</text>
</comment>
<protein>
    <submittedName>
        <fullName evidence="5">Unannotated protein</fullName>
    </submittedName>
</protein>
<evidence type="ECO:0000313" key="9">
    <source>
        <dbReference type="EMBL" id="CAB4811259.1"/>
    </source>
</evidence>
<dbReference type="InterPro" id="IPR000352">
    <property type="entry name" value="Pep_chain_release_fac_I"/>
</dbReference>
<evidence type="ECO:0000313" key="10">
    <source>
        <dbReference type="EMBL" id="CAB4940298.1"/>
    </source>
</evidence>
<dbReference type="PANTHER" id="PTHR43116:SF3">
    <property type="entry name" value="CLASS I PEPTIDE CHAIN RELEASE FACTOR"/>
    <property type="match status" value="1"/>
</dbReference>
<dbReference type="HAMAP" id="MF_00094">
    <property type="entry name" value="Rel_fac_2"/>
    <property type="match status" value="1"/>
</dbReference>
<reference evidence="5" key="1">
    <citation type="submission" date="2020-05" db="EMBL/GenBank/DDBJ databases">
        <authorList>
            <person name="Chiriac C."/>
            <person name="Salcher M."/>
            <person name="Ghai R."/>
            <person name="Kavagutti S V."/>
        </authorList>
    </citation>
    <scope>NUCLEOTIDE SEQUENCE</scope>
</reference>
<dbReference type="Gene3D" id="3.30.160.20">
    <property type="match status" value="1"/>
</dbReference>
<gene>
    <name evidence="6" type="ORF">UFOPK1762_01860</name>
    <name evidence="7" type="ORF">UFOPK1906_00429</name>
    <name evidence="8" type="ORF">UFOPK2624_01671</name>
    <name evidence="9" type="ORF">UFOPK3010_01168</name>
    <name evidence="4" type="ORF">UFOPK3331_00417</name>
    <name evidence="10" type="ORF">UFOPK3785_00134</name>
    <name evidence="5" type="ORF">UFOPK4201_01845</name>
    <name evidence="11" type="ORF">UFOPK4371_01523</name>
</gene>
<dbReference type="EMBL" id="CAESAL010000009">
    <property type="protein sequence ID" value="CAB4333788.1"/>
    <property type="molecule type" value="Genomic_DNA"/>
</dbReference>
<dbReference type="PANTHER" id="PTHR43116">
    <property type="entry name" value="PEPTIDE CHAIN RELEASE FACTOR 2"/>
    <property type="match status" value="1"/>
</dbReference>
<dbReference type="EMBL" id="CAFBRD010000104">
    <property type="protein sequence ID" value="CAB5078376.1"/>
    <property type="molecule type" value="Genomic_DNA"/>
</dbReference>
<accession>A0A6J6AR43</accession>
<dbReference type="InterPro" id="IPR005139">
    <property type="entry name" value="PCRF"/>
</dbReference>
<sequence length="374" mass="42184">MRDFSDDLTDLRRRIDEARVYLRIEELMIARPQLETEASRPDLWDDPDLARKINGELSACTEDLELYEQLMSRLEDSETLHELSREEGDESVEAEVEEAMAVLASDLGELELRALFTGEYDDTNAICEIQSGEGGADAQDWANMLLRMFLRWAEKRGFDVELDEVSAGNEAGISSATFLVNGRHAYGRLRSEHGVHRLVRISPFNAQGKRQTAFAALKVTPFLEDVPDIEVDEKDLRIDTYRSSGAGGQHVNVTDSAVRITHLPTGIVTSCQNERSQHQNKDRAMQILRAKLAERQREERLAELSNIRGEQRSVGFGSQIRSYVIQPYQMVKDLRSGYEVGNVDAVFDGDLDGFMEAYLQWERSGADTADTTGE</sequence>
<evidence type="ECO:0000259" key="3">
    <source>
        <dbReference type="PROSITE" id="PS00745"/>
    </source>
</evidence>
<dbReference type="EMBL" id="CAFAAM010000164">
    <property type="protein sequence ID" value="CAB4811259.1"/>
    <property type="molecule type" value="Genomic_DNA"/>
</dbReference>
<dbReference type="InterPro" id="IPR045853">
    <property type="entry name" value="Pep_chain_release_fac_I_sf"/>
</dbReference>
<dbReference type="InterPro" id="IPR004374">
    <property type="entry name" value="PrfB"/>
</dbReference>
<evidence type="ECO:0000313" key="6">
    <source>
        <dbReference type="EMBL" id="CAB4599946.1"/>
    </source>
</evidence>
<dbReference type="FunFam" id="3.30.160.20:FF:000010">
    <property type="entry name" value="Peptide chain release factor 2"/>
    <property type="match status" value="1"/>
</dbReference>
<dbReference type="EMBL" id="CAEZXY010000103">
    <property type="protein sequence ID" value="CAB4720499.1"/>
    <property type="molecule type" value="Genomic_DNA"/>
</dbReference>
<dbReference type="SUPFAM" id="SSF75620">
    <property type="entry name" value="Release factor"/>
    <property type="match status" value="1"/>
</dbReference>
<dbReference type="Gene3D" id="3.30.70.1660">
    <property type="match status" value="1"/>
</dbReference>
<evidence type="ECO:0000313" key="5">
    <source>
        <dbReference type="EMBL" id="CAB4372798.1"/>
    </source>
</evidence>
<dbReference type="EMBL" id="CAEZVC010000016">
    <property type="protein sequence ID" value="CAB4616823.1"/>
    <property type="molecule type" value="Genomic_DNA"/>
</dbReference>
<dbReference type="Gene3D" id="1.20.58.410">
    <property type="entry name" value="Release factor"/>
    <property type="match status" value="1"/>
</dbReference>
<dbReference type="NCBIfam" id="TIGR00020">
    <property type="entry name" value="prfB"/>
    <property type="match status" value="1"/>
</dbReference>
<dbReference type="Pfam" id="PF03462">
    <property type="entry name" value="PCRF"/>
    <property type="match status" value="1"/>
</dbReference>
<dbReference type="EMBL" id="CAFBNJ010000004">
    <property type="protein sequence ID" value="CAB4940298.1"/>
    <property type="molecule type" value="Genomic_DNA"/>
</dbReference>
<evidence type="ECO:0000313" key="7">
    <source>
        <dbReference type="EMBL" id="CAB4616823.1"/>
    </source>
</evidence>
<evidence type="ECO:0000256" key="2">
    <source>
        <dbReference type="ARBA" id="ARBA00022917"/>
    </source>
</evidence>
<dbReference type="EMBL" id="CAEZTY010000116">
    <property type="protein sequence ID" value="CAB4599946.1"/>
    <property type="molecule type" value="Genomic_DNA"/>
</dbReference>
<dbReference type="AlphaFoldDB" id="A0A6J6AR43"/>
<evidence type="ECO:0000313" key="11">
    <source>
        <dbReference type="EMBL" id="CAB5078376.1"/>
    </source>
</evidence>
<dbReference type="Pfam" id="PF00472">
    <property type="entry name" value="RF-1"/>
    <property type="match status" value="1"/>
</dbReference>
<dbReference type="GO" id="GO:0016149">
    <property type="term" value="F:translation release factor activity, codon specific"/>
    <property type="evidence" value="ECO:0007669"/>
    <property type="project" value="InterPro"/>
</dbReference>
<name>A0A6J6AR43_9ZZZZ</name>
<evidence type="ECO:0000313" key="8">
    <source>
        <dbReference type="EMBL" id="CAB4720499.1"/>
    </source>
</evidence>
<evidence type="ECO:0000256" key="1">
    <source>
        <dbReference type="ARBA" id="ARBA00010835"/>
    </source>
</evidence>
<dbReference type="GO" id="GO:0005737">
    <property type="term" value="C:cytoplasm"/>
    <property type="evidence" value="ECO:0007669"/>
    <property type="project" value="InterPro"/>
</dbReference>
<dbReference type="SMART" id="SM00937">
    <property type="entry name" value="PCRF"/>
    <property type="match status" value="1"/>
</dbReference>
<dbReference type="EMBL" id="CAEUNJ010000111">
    <property type="protein sequence ID" value="CAB4372798.1"/>
    <property type="molecule type" value="Genomic_DNA"/>
</dbReference>